<dbReference type="GO" id="GO:0005975">
    <property type="term" value="P:carbohydrate metabolic process"/>
    <property type="evidence" value="ECO:0007669"/>
    <property type="project" value="InterPro"/>
</dbReference>
<dbReference type="EMBL" id="BRXZ01000685">
    <property type="protein sequence ID" value="GMH50854.1"/>
    <property type="molecule type" value="Genomic_DNA"/>
</dbReference>
<dbReference type="PANTHER" id="PTHR45955:SF1">
    <property type="entry name" value="PHOSPHOACETYLGLUCOSAMINE MUTASE"/>
    <property type="match status" value="1"/>
</dbReference>
<dbReference type="InterPro" id="IPR016055">
    <property type="entry name" value="A-D-PHexomutase_a/b/a-I/II/III"/>
</dbReference>
<gene>
    <name evidence="2" type="ORF">TrRE_jg5000</name>
</gene>
<dbReference type="OrthoDB" id="1928at2759"/>
<keyword evidence="3" id="KW-1185">Reference proteome</keyword>
<dbReference type="InterPro" id="IPR049022">
    <property type="entry name" value="AMG1_III"/>
</dbReference>
<evidence type="ECO:0000313" key="3">
    <source>
        <dbReference type="Proteomes" id="UP001165082"/>
    </source>
</evidence>
<evidence type="ECO:0000259" key="1">
    <source>
        <dbReference type="Pfam" id="PF21404"/>
    </source>
</evidence>
<organism evidence="2 3">
    <name type="scientific">Triparma retinervis</name>
    <dbReference type="NCBI Taxonomy" id="2557542"/>
    <lineage>
        <taxon>Eukaryota</taxon>
        <taxon>Sar</taxon>
        <taxon>Stramenopiles</taxon>
        <taxon>Ochrophyta</taxon>
        <taxon>Bolidophyceae</taxon>
        <taxon>Parmales</taxon>
        <taxon>Triparmaceae</taxon>
        <taxon>Triparma</taxon>
    </lineage>
</organism>
<proteinExistence type="predicted"/>
<protein>
    <recommendedName>
        <fullName evidence="1">Phosphoacetylglucosamine mutase AMG1 domain-containing protein</fullName>
    </recommendedName>
</protein>
<dbReference type="GO" id="GO:0004610">
    <property type="term" value="F:phosphoacetylglucosamine mutase activity"/>
    <property type="evidence" value="ECO:0007669"/>
    <property type="project" value="TreeGrafter"/>
</dbReference>
<sequence>MSVVSPFSPPARLTVDCAMGCASTLLPALLPHLSPHLTLNLLNVRPPLCPEVNTAVNELCGSEFVQNSRTVPKVYNGDAKNWADLAVSVDGDVDRIVFFRGGGEGTGGRVTLFDGDRINSLITGWIVRATEKETWEGNKIRVGAVQTAYANSNSTKYLRGLGVECSVVKTGVRLVS</sequence>
<evidence type="ECO:0000313" key="2">
    <source>
        <dbReference type="EMBL" id="GMH50854.1"/>
    </source>
</evidence>
<dbReference type="AlphaFoldDB" id="A0A9W7DP35"/>
<comment type="caution">
    <text evidence="2">The sequence shown here is derived from an EMBL/GenBank/DDBJ whole genome shotgun (WGS) entry which is preliminary data.</text>
</comment>
<feature type="domain" description="Phosphoacetylglucosamine mutase AMG1" evidence="1">
    <location>
        <begin position="114"/>
        <end position="174"/>
    </location>
</feature>
<name>A0A9W7DP35_9STRA</name>
<dbReference type="PANTHER" id="PTHR45955">
    <property type="entry name" value="PHOSPHOACETYLGLUCOSAMINE MUTASE"/>
    <property type="match status" value="1"/>
</dbReference>
<accession>A0A9W7DP35</accession>
<dbReference type="SUPFAM" id="SSF53738">
    <property type="entry name" value="Phosphoglucomutase, first 3 domains"/>
    <property type="match status" value="1"/>
</dbReference>
<dbReference type="Gene3D" id="3.40.120.10">
    <property type="entry name" value="Alpha-D-Glucose-1,6-Bisphosphate, subunit A, domain 3"/>
    <property type="match status" value="2"/>
</dbReference>
<dbReference type="Proteomes" id="UP001165082">
    <property type="component" value="Unassembled WGS sequence"/>
</dbReference>
<dbReference type="GO" id="GO:0006048">
    <property type="term" value="P:UDP-N-acetylglucosamine biosynthetic process"/>
    <property type="evidence" value="ECO:0007669"/>
    <property type="project" value="TreeGrafter"/>
</dbReference>
<reference evidence="2" key="1">
    <citation type="submission" date="2022-07" db="EMBL/GenBank/DDBJ databases">
        <title>Genome analysis of Parmales, a sister group of diatoms, reveals the evolutionary specialization of diatoms from phago-mixotrophs to photoautotrophs.</title>
        <authorList>
            <person name="Ban H."/>
            <person name="Sato S."/>
            <person name="Yoshikawa S."/>
            <person name="Kazumasa Y."/>
            <person name="Nakamura Y."/>
            <person name="Ichinomiya M."/>
            <person name="Saitoh K."/>
            <person name="Sato N."/>
            <person name="Blanc-Mathieu R."/>
            <person name="Endo H."/>
            <person name="Kuwata A."/>
            <person name="Ogata H."/>
        </authorList>
    </citation>
    <scope>NUCLEOTIDE SEQUENCE</scope>
</reference>
<dbReference type="Pfam" id="PF21404">
    <property type="entry name" value="AMG1_III"/>
    <property type="match status" value="1"/>
</dbReference>